<name>A0A090KVU0_STRRB</name>
<dbReference type="EMBL" id="LN609422">
    <property type="protein sequence ID" value="CEF61615.1"/>
    <property type="molecule type" value="Genomic_DNA"/>
</dbReference>
<accession>A0A090KVU0</accession>
<evidence type="ECO:0000313" key="2">
    <source>
        <dbReference type="Proteomes" id="UP000035682"/>
    </source>
</evidence>
<dbReference type="WormBase" id="SRAE_0000073200">
    <property type="protein sequence ID" value="SRP08147"/>
    <property type="gene ID" value="WBGene00256489"/>
</dbReference>
<protein>
    <submittedName>
        <fullName evidence="1 3">Uncharacterized protein</fullName>
    </submittedName>
</protein>
<dbReference type="AlphaFoldDB" id="A0A090KVU0"/>
<dbReference type="RefSeq" id="XP_024500823.1">
    <property type="nucleotide sequence ID" value="XM_024646668.1"/>
</dbReference>
<sequence length="178" mass="20651">MSTTIYSNQVKLASNTVPSDYFEDCWINLPSSFRSVLLKTFDKNSIKNSLSEYWNRESYPTGLLHLKQLARFLSDLLKNPQLLHSLTRLVESNQFKDFVAKNNLELTKDCGTNWHYTSKLIKEPEDNYMFDNTLNEESINTFGFSTNSRLIDPFINSPQTFITTDRPSPVETHQKLLI</sequence>
<dbReference type="CTD" id="36373986"/>
<evidence type="ECO:0000313" key="1">
    <source>
        <dbReference type="EMBL" id="CEF61615.1"/>
    </source>
</evidence>
<dbReference type="GeneID" id="36373986"/>
<proteinExistence type="predicted"/>
<evidence type="ECO:0000313" key="4">
    <source>
        <dbReference type="WormBase" id="SRAE_0000073200"/>
    </source>
</evidence>
<reference evidence="2" key="1">
    <citation type="submission" date="2014-09" db="EMBL/GenBank/DDBJ databases">
        <authorList>
            <person name="Martin A.A."/>
        </authorList>
    </citation>
    <scope>NUCLEOTIDE SEQUENCE</scope>
    <source>
        <strain evidence="2">ED321</strain>
    </source>
</reference>
<gene>
    <name evidence="1 3 4" type="ORF">SRAE_0000073200</name>
</gene>
<reference evidence="3" key="3">
    <citation type="submission" date="2020-12" db="UniProtKB">
        <authorList>
            <consortium name="WormBaseParasite"/>
        </authorList>
    </citation>
    <scope>IDENTIFICATION</scope>
</reference>
<evidence type="ECO:0000313" key="3">
    <source>
        <dbReference type="WBParaSite" id="SRAE_0000073200.1"/>
    </source>
</evidence>
<reference evidence="1" key="2">
    <citation type="submission" date="2014-09" db="EMBL/GenBank/DDBJ databases">
        <authorList>
            <person name="Aslett A.Martin."/>
        </authorList>
    </citation>
    <scope>NUCLEOTIDE SEQUENCE</scope>
    <source>
        <strain evidence="1">ED321 Heterogonic</strain>
    </source>
</reference>
<dbReference type="WBParaSite" id="SRAE_0000073200.1">
    <property type="protein sequence ID" value="SRAE_0000073200.1"/>
    <property type="gene ID" value="WBGene00256489"/>
</dbReference>
<keyword evidence="2" id="KW-1185">Reference proteome</keyword>
<organism evidence="1">
    <name type="scientific">Strongyloides ratti</name>
    <name type="common">Parasitic roundworm</name>
    <dbReference type="NCBI Taxonomy" id="34506"/>
    <lineage>
        <taxon>Eukaryota</taxon>
        <taxon>Metazoa</taxon>
        <taxon>Ecdysozoa</taxon>
        <taxon>Nematoda</taxon>
        <taxon>Chromadorea</taxon>
        <taxon>Rhabditida</taxon>
        <taxon>Tylenchina</taxon>
        <taxon>Panagrolaimomorpha</taxon>
        <taxon>Strongyloidoidea</taxon>
        <taxon>Strongyloididae</taxon>
        <taxon>Strongyloides</taxon>
    </lineage>
</organism>
<dbReference type="Proteomes" id="UP000035682">
    <property type="component" value="Unplaced"/>
</dbReference>